<accession>A0A4Z2H6G6</accession>
<evidence type="ECO:0000256" key="1">
    <source>
        <dbReference type="SAM" id="MobiDB-lite"/>
    </source>
</evidence>
<comment type="caution">
    <text evidence="2">The sequence shown here is derived from an EMBL/GenBank/DDBJ whole genome shotgun (WGS) entry which is preliminary data.</text>
</comment>
<organism evidence="2 3">
    <name type="scientific">Liparis tanakae</name>
    <name type="common">Tanaka's snailfish</name>
    <dbReference type="NCBI Taxonomy" id="230148"/>
    <lineage>
        <taxon>Eukaryota</taxon>
        <taxon>Metazoa</taxon>
        <taxon>Chordata</taxon>
        <taxon>Craniata</taxon>
        <taxon>Vertebrata</taxon>
        <taxon>Euteleostomi</taxon>
        <taxon>Actinopterygii</taxon>
        <taxon>Neopterygii</taxon>
        <taxon>Teleostei</taxon>
        <taxon>Neoteleostei</taxon>
        <taxon>Acanthomorphata</taxon>
        <taxon>Eupercaria</taxon>
        <taxon>Perciformes</taxon>
        <taxon>Cottioidei</taxon>
        <taxon>Cottales</taxon>
        <taxon>Liparidae</taxon>
        <taxon>Liparis</taxon>
    </lineage>
</organism>
<feature type="compositionally biased region" description="Basic and acidic residues" evidence="1">
    <location>
        <begin position="113"/>
        <end position="135"/>
    </location>
</feature>
<proteinExistence type="predicted"/>
<sequence>MAGRGVLGLIGPFSHKEALQSSSQVHGGSDGAGRLAPVASFADGPSVGLGATHWGTSTVVASMDNAMTLRPCSGDLARGGTETRGIQQRSLWESNWVSLDGACDAGDDGSITGERRYSEKHGTGRTEDDGGWRSDTKRLIPTLGMELNIQPALTTAKGSSTASRG</sequence>
<name>A0A4Z2H6G6_9TELE</name>
<evidence type="ECO:0000313" key="3">
    <source>
        <dbReference type="Proteomes" id="UP000314294"/>
    </source>
</evidence>
<feature type="region of interest" description="Disordered" evidence="1">
    <location>
        <begin position="105"/>
        <end position="135"/>
    </location>
</feature>
<dbReference type="EMBL" id="SRLO01000326">
    <property type="protein sequence ID" value="TNN60845.1"/>
    <property type="molecule type" value="Genomic_DNA"/>
</dbReference>
<protein>
    <submittedName>
        <fullName evidence="2">Uncharacterized protein</fullName>
    </submittedName>
</protein>
<gene>
    <name evidence="2" type="ORF">EYF80_028942</name>
</gene>
<dbReference type="Proteomes" id="UP000314294">
    <property type="component" value="Unassembled WGS sequence"/>
</dbReference>
<reference evidence="2 3" key="1">
    <citation type="submission" date="2019-03" db="EMBL/GenBank/DDBJ databases">
        <title>First draft genome of Liparis tanakae, snailfish: a comprehensive survey of snailfish specific genes.</title>
        <authorList>
            <person name="Kim W."/>
            <person name="Song I."/>
            <person name="Jeong J.-H."/>
            <person name="Kim D."/>
            <person name="Kim S."/>
            <person name="Ryu S."/>
            <person name="Song J.Y."/>
            <person name="Lee S.K."/>
        </authorList>
    </citation>
    <scope>NUCLEOTIDE SEQUENCE [LARGE SCALE GENOMIC DNA]</scope>
    <source>
        <tissue evidence="2">Muscle</tissue>
    </source>
</reference>
<evidence type="ECO:0000313" key="2">
    <source>
        <dbReference type="EMBL" id="TNN60845.1"/>
    </source>
</evidence>
<keyword evidence="3" id="KW-1185">Reference proteome</keyword>
<dbReference type="AlphaFoldDB" id="A0A4Z2H6G6"/>